<sequence>MADQSYFFHHLGNPYIHSNSTSFLNTLNSVRVFHKHLPTNVNRQIYLPPIFIRFLHATQSLKGVDVYLNGKKILYNFSFKEISQYITLPVGIYLIEIYPQGSTSTPIIRKEVKLKENHHYTIPLISKDKTYQLLEYIDDNKIQSPITNIRVINLSPFYKNIDVSIKNGNTLFSTIGFKEATPYLTLTPMTVDLEIKDSLTKETIREITNTTFKPNLNYSIVLLNHSVIIY</sequence>
<dbReference type="AlphaFoldDB" id="A0AAW6SNL4"/>
<name>A0AAW6SNL4_9BACI</name>
<dbReference type="InterPro" id="IPR025510">
    <property type="entry name" value="DUF4397"/>
</dbReference>
<feature type="domain" description="DUF4397" evidence="1">
    <location>
        <begin position="52"/>
        <end position="163"/>
    </location>
</feature>
<organism evidence="2 3">
    <name type="scientific">Heyndrickxia oleronia</name>
    <dbReference type="NCBI Taxonomy" id="38875"/>
    <lineage>
        <taxon>Bacteria</taxon>
        <taxon>Bacillati</taxon>
        <taxon>Bacillota</taxon>
        <taxon>Bacilli</taxon>
        <taxon>Bacillales</taxon>
        <taxon>Bacillaceae</taxon>
        <taxon>Heyndrickxia</taxon>
    </lineage>
</organism>
<dbReference type="Pfam" id="PF14344">
    <property type="entry name" value="DUF4397"/>
    <property type="match status" value="1"/>
</dbReference>
<dbReference type="RefSeq" id="WP_280615593.1">
    <property type="nucleotide sequence ID" value="NZ_JAROYP010000001.1"/>
</dbReference>
<reference evidence="2" key="1">
    <citation type="submission" date="2023-03" db="EMBL/GenBank/DDBJ databases">
        <title>Bacterial isolates from washroom surfaces on a university campus.</title>
        <authorList>
            <person name="Holman D.B."/>
            <person name="Gzyl K.E."/>
            <person name="Taheri A.E."/>
        </authorList>
    </citation>
    <scope>NUCLEOTIDE SEQUENCE</scope>
    <source>
        <strain evidence="2">RD03</strain>
    </source>
</reference>
<evidence type="ECO:0000259" key="1">
    <source>
        <dbReference type="Pfam" id="PF14344"/>
    </source>
</evidence>
<protein>
    <submittedName>
        <fullName evidence="2">DUF4397 domain-containing protein</fullName>
    </submittedName>
</protein>
<evidence type="ECO:0000313" key="2">
    <source>
        <dbReference type="EMBL" id="MDH5159755.1"/>
    </source>
</evidence>
<evidence type="ECO:0000313" key="3">
    <source>
        <dbReference type="Proteomes" id="UP001159179"/>
    </source>
</evidence>
<accession>A0AAW6SNL4</accession>
<gene>
    <name evidence="2" type="ORF">P5X88_02340</name>
</gene>
<dbReference type="Proteomes" id="UP001159179">
    <property type="component" value="Unassembled WGS sequence"/>
</dbReference>
<proteinExistence type="predicted"/>
<comment type="caution">
    <text evidence="2">The sequence shown here is derived from an EMBL/GenBank/DDBJ whole genome shotgun (WGS) entry which is preliminary data.</text>
</comment>
<dbReference type="EMBL" id="JAROYP010000001">
    <property type="protein sequence ID" value="MDH5159755.1"/>
    <property type="molecule type" value="Genomic_DNA"/>
</dbReference>